<keyword evidence="1" id="KW-0175">Coiled coil</keyword>
<feature type="compositionally biased region" description="Basic and acidic residues" evidence="2">
    <location>
        <begin position="377"/>
        <end position="388"/>
    </location>
</feature>
<comment type="caution">
    <text evidence="3">The sequence shown here is derived from an EMBL/GenBank/DDBJ whole genome shotgun (WGS) entry which is preliminary data.</text>
</comment>
<sequence length="414" mass="46642">MSDEQELRKTFTGSTMNNFVSQSRTSGALMYKSGKSETTIDVLETAKANPRFLLKRPDGKQVLFPQMLAGAAYTMASQLDRLDDMGNLLFNTLNVATVKTQLEKYMTEADIKALLNDPKISTAFYHWNRNPQIFKFSAKSNQFHDMLMKVIPQTTSDKTQLEDIQRQTNAKVRKVMEEEYEEGRKDRTPLVPPTWLMGCASENNSLLLTYDDAAIISTLRDENDALRRKVDGLQNLGTTATTSNRIAELEKDRDELREKLVDATVLGGNAEAAKQTIERLNAYIANLEKTVNEPNPDDTNTITTLRADKAALEKDVADLREELGKAQVVSTNSEDAATIAKLKTEVLVVKEQFRSYLATPIDSRTTPTVEKYVSARMKSDEKKRKHEEVVEEEDEDVEPATKHSRVDTDDESDN</sequence>
<dbReference type="AlphaFoldDB" id="A0AAD5X618"/>
<proteinExistence type="predicted"/>
<name>A0AAD5X618_9FUNG</name>
<feature type="compositionally biased region" description="Acidic residues" evidence="2">
    <location>
        <begin position="389"/>
        <end position="398"/>
    </location>
</feature>
<reference evidence="3" key="1">
    <citation type="submission" date="2020-05" db="EMBL/GenBank/DDBJ databases">
        <title>Phylogenomic resolution of chytrid fungi.</title>
        <authorList>
            <person name="Stajich J.E."/>
            <person name="Amses K."/>
            <person name="Simmons R."/>
            <person name="Seto K."/>
            <person name="Myers J."/>
            <person name="Bonds A."/>
            <person name="Quandt C.A."/>
            <person name="Barry K."/>
            <person name="Liu P."/>
            <person name="Grigoriev I."/>
            <person name="Longcore J.E."/>
            <person name="James T.Y."/>
        </authorList>
    </citation>
    <scope>NUCLEOTIDE SEQUENCE</scope>
    <source>
        <strain evidence="3">JEL0318</strain>
    </source>
</reference>
<protein>
    <submittedName>
        <fullName evidence="3">Uncharacterized protein</fullName>
    </submittedName>
</protein>
<evidence type="ECO:0000256" key="2">
    <source>
        <dbReference type="SAM" id="MobiDB-lite"/>
    </source>
</evidence>
<feature type="region of interest" description="Disordered" evidence="2">
    <location>
        <begin position="372"/>
        <end position="414"/>
    </location>
</feature>
<organism evidence="3 4">
    <name type="scientific">Rhizophlyctis rosea</name>
    <dbReference type="NCBI Taxonomy" id="64517"/>
    <lineage>
        <taxon>Eukaryota</taxon>
        <taxon>Fungi</taxon>
        <taxon>Fungi incertae sedis</taxon>
        <taxon>Chytridiomycota</taxon>
        <taxon>Chytridiomycota incertae sedis</taxon>
        <taxon>Chytridiomycetes</taxon>
        <taxon>Rhizophlyctidales</taxon>
        <taxon>Rhizophlyctidaceae</taxon>
        <taxon>Rhizophlyctis</taxon>
    </lineage>
</organism>
<accession>A0AAD5X618</accession>
<evidence type="ECO:0000256" key="1">
    <source>
        <dbReference type="SAM" id="Coils"/>
    </source>
</evidence>
<evidence type="ECO:0000313" key="4">
    <source>
        <dbReference type="Proteomes" id="UP001212841"/>
    </source>
</evidence>
<feature type="coiled-coil region" evidence="1">
    <location>
        <begin position="216"/>
        <end position="329"/>
    </location>
</feature>
<dbReference type="EMBL" id="JADGJD010000362">
    <property type="protein sequence ID" value="KAJ3051753.1"/>
    <property type="molecule type" value="Genomic_DNA"/>
</dbReference>
<evidence type="ECO:0000313" key="3">
    <source>
        <dbReference type="EMBL" id="KAJ3051753.1"/>
    </source>
</evidence>
<keyword evidence="4" id="KW-1185">Reference proteome</keyword>
<gene>
    <name evidence="3" type="ORF">HK097_007241</name>
</gene>
<dbReference type="Proteomes" id="UP001212841">
    <property type="component" value="Unassembled WGS sequence"/>
</dbReference>